<dbReference type="PANTHER" id="PTHR46680">
    <property type="entry name" value="NF-KAPPA-B INHIBITOR ALPHA"/>
    <property type="match status" value="1"/>
</dbReference>
<reference evidence="4" key="1">
    <citation type="submission" date="2014-07" db="EMBL/GenBank/DDBJ databases">
        <authorList>
            <person name="Martin A.A"/>
            <person name="De Silva N."/>
        </authorList>
    </citation>
    <scope>NUCLEOTIDE SEQUENCE</scope>
</reference>
<keyword evidence="2 3" id="KW-0040">ANK repeat</keyword>
<accession>A0A0K0FWJ5</accession>
<dbReference type="InterPro" id="IPR036770">
    <property type="entry name" value="Ankyrin_rpt-contain_sf"/>
</dbReference>
<reference evidence="5" key="2">
    <citation type="submission" date="2015-08" db="UniProtKB">
        <authorList>
            <consortium name="WormBaseParasite"/>
        </authorList>
    </citation>
    <scope>IDENTIFICATION</scope>
</reference>
<name>A0A0K0FWJ5_STRVS</name>
<dbReference type="STRING" id="75913.A0A0K0FWJ5"/>
<proteinExistence type="predicted"/>
<dbReference type="Pfam" id="PF12796">
    <property type="entry name" value="Ank_2"/>
    <property type="match status" value="1"/>
</dbReference>
<dbReference type="Proteomes" id="UP000035680">
    <property type="component" value="Unassembled WGS sequence"/>
</dbReference>
<dbReference type="SMART" id="SM00248">
    <property type="entry name" value="ANK"/>
    <property type="match status" value="5"/>
</dbReference>
<dbReference type="InterPro" id="IPR051070">
    <property type="entry name" value="NF-kappa-B_inhibitor"/>
</dbReference>
<feature type="repeat" description="ANK" evidence="3">
    <location>
        <begin position="41"/>
        <end position="73"/>
    </location>
</feature>
<dbReference type="PROSITE" id="PS50297">
    <property type="entry name" value="ANK_REP_REGION"/>
    <property type="match status" value="1"/>
</dbReference>
<dbReference type="PROSITE" id="PS50088">
    <property type="entry name" value="ANK_REPEAT"/>
    <property type="match status" value="3"/>
</dbReference>
<keyword evidence="1" id="KW-0677">Repeat</keyword>
<feature type="repeat" description="ANK" evidence="3">
    <location>
        <begin position="108"/>
        <end position="140"/>
    </location>
</feature>
<evidence type="ECO:0000256" key="1">
    <source>
        <dbReference type="ARBA" id="ARBA00022737"/>
    </source>
</evidence>
<dbReference type="WBParaSite" id="SVE_1678900.1">
    <property type="protein sequence ID" value="SVE_1678900.1"/>
    <property type="gene ID" value="SVE_1678900"/>
</dbReference>
<evidence type="ECO:0000313" key="4">
    <source>
        <dbReference type="Proteomes" id="UP000035680"/>
    </source>
</evidence>
<feature type="repeat" description="ANK" evidence="3">
    <location>
        <begin position="141"/>
        <end position="173"/>
    </location>
</feature>
<dbReference type="AlphaFoldDB" id="A0A0K0FWJ5"/>
<sequence>MEEQEEYVISAVLVACEEGNLVGLEQLATRHEVNLNVANKLGETSMHIASGTGHDKVVLYLRSQNVPVDVKDRRGDTPLIWAARNGHNNVIKILCKDKNVNINHVNKSGETALHVATRYSQSSSIQILLDNGANPNIQDEHGESPLHIASWHGYSNSLDILCKYNPNFKLANQVK</sequence>
<dbReference type="Gene3D" id="1.25.40.20">
    <property type="entry name" value="Ankyrin repeat-containing domain"/>
    <property type="match status" value="1"/>
</dbReference>
<dbReference type="PRINTS" id="PR01415">
    <property type="entry name" value="ANKYRIN"/>
</dbReference>
<dbReference type="PANTHER" id="PTHR46680:SF3">
    <property type="entry name" value="NF-KAPPA-B INHIBITOR CACTUS"/>
    <property type="match status" value="1"/>
</dbReference>
<keyword evidence="4" id="KW-1185">Reference proteome</keyword>
<evidence type="ECO:0000313" key="5">
    <source>
        <dbReference type="WBParaSite" id="SVE_1678900.1"/>
    </source>
</evidence>
<organism evidence="4 5">
    <name type="scientific">Strongyloides venezuelensis</name>
    <name type="common">Threadworm</name>
    <dbReference type="NCBI Taxonomy" id="75913"/>
    <lineage>
        <taxon>Eukaryota</taxon>
        <taxon>Metazoa</taxon>
        <taxon>Ecdysozoa</taxon>
        <taxon>Nematoda</taxon>
        <taxon>Chromadorea</taxon>
        <taxon>Rhabditida</taxon>
        <taxon>Tylenchina</taxon>
        <taxon>Panagrolaimomorpha</taxon>
        <taxon>Strongyloidoidea</taxon>
        <taxon>Strongyloididae</taxon>
        <taxon>Strongyloides</taxon>
    </lineage>
</organism>
<dbReference type="InterPro" id="IPR002110">
    <property type="entry name" value="Ankyrin_rpt"/>
</dbReference>
<evidence type="ECO:0000256" key="2">
    <source>
        <dbReference type="ARBA" id="ARBA00023043"/>
    </source>
</evidence>
<dbReference type="SUPFAM" id="SSF48403">
    <property type="entry name" value="Ankyrin repeat"/>
    <property type="match status" value="1"/>
</dbReference>
<evidence type="ECO:0000256" key="3">
    <source>
        <dbReference type="PROSITE-ProRule" id="PRU00023"/>
    </source>
</evidence>
<protein>
    <submittedName>
        <fullName evidence="5">Death-associated protein kinase dapk-1 (inferred by orthology to a C. elegans protein)</fullName>
    </submittedName>
</protein>